<evidence type="ECO:0000256" key="2">
    <source>
        <dbReference type="ARBA" id="ARBA00008807"/>
    </source>
</evidence>
<dbReference type="Proteomes" id="UP000274822">
    <property type="component" value="Unassembled WGS sequence"/>
</dbReference>
<reference evidence="11 12" key="1">
    <citation type="journal article" date="2018" name="New Phytol.">
        <title>Phylogenomics of Endogonaceae and evolution of mycorrhizas within Mucoromycota.</title>
        <authorList>
            <person name="Chang Y."/>
            <person name="Desiro A."/>
            <person name="Na H."/>
            <person name="Sandor L."/>
            <person name="Lipzen A."/>
            <person name="Clum A."/>
            <person name="Barry K."/>
            <person name="Grigoriev I.V."/>
            <person name="Martin F.M."/>
            <person name="Stajich J.E."/>
            <person name="Smith M.E."/>
            <person name="Bonito G."/>
            <person name="Spatafora J.W."/>
        </authorList>
    </citation>
    <scope>NUCLEOTIDE SEQUENCE [LARGE SCALE GENOMIC DNA]</scope>
    <source>
        <strain evidence="11 12">AD002</strain>
    </source>
</reference>
<comment type="caution">
    <text evidence="11">The sequence shown here is derived from an EMBL/GenBank/DDBJ whole genome shotgun (WGS) entry which is preliminary data.</text>
</comment>
<gene>
    <name evidence="11" type="ORF">BC938DRAFT_481898</name>
</gene>
<dbReference type="GO" id="GO:0015031">
    <property type="term" value="P:protein transport"/>
    <property type="evidence" value="ECO:0007669"/>
    <property type="project" value="UniProtKB-KW"/>
</dbReference>
<dbReference type="PANTHER" id="PTHR22601">
    <property type="entry name" value="ISP4 LIKE PROTEIN"/>
    <property type="match status" value="1"/>
</dbReference>
<keyword evidence="8 10" id="KW-0472">Membrane</keyword>
<dbReference type="GO" id="GO:0035673">
    <property type="term" value="F:oligopeptide transmembrane transporter activity"/>
    <property type="evidence" value="ECO:0007669"/>
    <property type="project" value="InterPro"/>
</dbReference>
<evidence type="ECO:0008006" key="13">
    <source>
        <dbReference type="Google" id="ProtNLM"/>
    </source>
</evidence>
<evidence type="ECO:0000256" key="6">
    <source>
        <dbReference type="ARBA" id="ARBA00022927"/>
    </source>
</evidence>
<evidence type="ECO:0000256" key="9">
    <source>
        <dbReference type="SAM" id="MobiDB-lite"/>
    </source>
</evidence>
<evidence type="ECO:0000256" key="7">
    <source>
        <dbReference type="ARBA" id="ARBA00022989"/>
    </source>
</evidence>
<keyword evidence="12" id="KW-1185">Reference proteome</keyword>
<keyword evidence="7 10" id="KW-1133">Transmembrane helix</keyword>
<evidence type="ECO:0000256" key="3">
    <source>
        <dbReference type="ARBA" id="ARBA00022448"/>
    </source>
</evidence>
<protein>
    <recommendedName>
        <fullName evidence="13">OPT oligopeptide transporter protein-domain-containing protein</fullName>
    </recommendedName>
</protein>
<feature type="transmembrane region" description="Helical" evidence="10">
    <location>
        <begin position="78"/>
        <end position="98"/>
    </location>
</feature>
<evidence type="ECO:0000313" key="12">
    <source>
        <dbReference type="Proteomes" id="UP000274822"/>
    </source>
</evidence>
<sequence>MSIRVEEKAGLGNHQPNLASEKPHDNIDNDVVFTEKIDKDEEAAQDEIEIEENSPIPMVAAVVSNKDDPTLPIITFRFWVLSTLFTIMGASLSQFYFFRQNGPGYSILFVQLASWSLGKLMARWLPERQFNLFGWRFSFNPGPFNVKEHVIIAPLWLIVFYDISTWNTSSVESLSDIYSLAASTGGTSAYATDILTIQDLFYGQRIGPLGGIMLLITSQSLGYALAGICQKYLVRPAAMVSIPAPLNPLDSHLLSTHLFASLPQIWPSNLVSVSLYNTLHGNESATRKQFRYFLIAFGAMFVWQFFPTFIAPILSSLAVLCWIGPNNPTLNKLGAAANGLGMLDFSLDWNAISTFGPMYTPFWAQMNYFAGIIFQVWILIPILYFNNVWNAKTFPIASTKSFDKFGHTYNQTRIINPQTGALDQDIYDKYSPVSLSISFATAYFFSLAAYASTITHVGLFYGREIWNRFMASRSEENDDIHTKLMRIYPEVPNWWYGRSSA</sequence>
<dbReference type="InterPro" id="IPR004813">
    <property type="entry name" value="OPT"/>
</dbReference>
<evidence type="ECO:0000313" key="11">
    <source>
        <dbReference type="EMBL" id="RUS28429.1"/>
    </source>
</evidence>
<keyword evidence="5" id="KW-0571">Peptide transport</keyword>
<evidence type="ECO:0000256" key="10">
    <source>
        <dbReference type="SAM" id="Phobius"/>
    </source>
</evidence>
<keyword evidence="4 10" id="KW-0812">Transmembrane</keyword>
<evidence type="ECO:0000256" key="4">
    <source>
        <dbReference type="ARBA" id="ARBA00022692"/>
    </source>
</evidence>
<name>A0A433QF98_9FUNG</name>
<comment type="similarity">
    <text evidence="2">Belongs to the oligopeptide OPT transporter family.</text>
</comment>
<evidence type="ECO:0000256" key="5">
    <source>
        <dbReference type="ARBA" id="ARBA00022856"/>
    </source>
</evidence>
<feature type="transmembrane region" description="Helical" evidence="10">
    <location>
        <begin position="368"/>
        <end position="385"/>
    </location>
</feature>
<evidence type="ECO:0000256" key="1">
    <source>
        <dbReference type="ARBA" id="ARBA00004141"/>
    </source>
</evidence>
<dbReference type="GO" id="GO:0016020">
    <property type="term" value="C:membrane"/>
    <property type="evidence" value="ECO:0007669"/>
    <property type="project" value="UniProtKB-SubCell"/>
</dbReference>
<organism evidence="11 12">
    <name type="scientific">Jimgerdemannia flammicorona</name>
    <dbReference type="NCBI Taxonomy" id="994334"/>
    <lineage>
        <taxon>Eukaryota</taxon>
        <taxon>Fungi</taxon>
        <taxon>Fungi incertae sedis</taxon>
        <taxon>Mucoromycota</taxon>
        <taxon>Mucoromycotina</taxon>
        <taxon>Endogonomycetes</taxon>
        <taxon>Endogonales</taxon>
        <taxon>Endogonaceae</taxon>
        <taxon>Jimgerdemannia</taxon>
    </lineage>
</organism>
<evidence type="ECO:0000256" key="8">
    <source>
        <dbReference type="ARBA" id="ARBA00023136"/>
    </source>
</evidence>
<accession>A0A433QF98</accession>
<keyword evidence="3" id="KW-0813">Transport</keyword>
<dbReference type="Pfam" id="PF03169">
    <property type="entry name" value="OPT"/>
    <property type="match status" value="2"/>
</dbReference>
<feature type="transmembrane region" description="Helical" evidence="10">
    <location>
        <begin position="292"/>
        <end position="315"/>
    </location>
</feature>
<comment type="subcellular location">
    <subcellularLocation>
        <location evidence="1">Membrane</location>
        <topology evidence="1">Multi-pass membrane protein</topology>
    </subcellularLocation>
</comment>
<dbReference type="InterPro" id="IPR004648">
    <property type="entry name" value="Oligpept_transpt"/>
</dbReference>
<proteinExistence type="inferred from homology"/>
<keyword evidence="6" id="KW-0653">Protein transport</keyword>
<dbReference type="AlphaFoldDB" id="A0A433QF98"/>
<feature type="transmembrane region" description="Helical" evidence="10">
    <location>
        <begin position="437"/>
        <end position="461"/>
    </location>
</feature>
<feature type="region of interest" description="Disordered" evidence="9">
    <location>
        <begin position="1"/>
        <end position="27"/>
    </location>
</feature>
<dbReference type="EMBL" id="RBNJ01006647">
    <property type="protein sequence ID" value="RUS28429.1"/>
    <property type="molecule type" value="Genomic_DNA"/>
</dbReference>